<evidence type="ECO:0000256" key="6">
    <source>
        <dbReference type="ARBA" id="ARBA00022827"/>
    </source>
</evidence>
<dbReference type="GeneID" id="25566096"/>
<dbReference type="PROSITE" id="PS00073">
    <property type="entry name" value="ACYL_COA_DH_2"/>
    <property type="match status" value="1"/>
</dbReference>
<dbReference type="EMBL" id="GL349464">
    <property type="protein sequence ID" value="KNC51093.1"/>
    <property type="molecule type" value="Genomic_DNA"/>
</dbReference>
<dbReference type="InterPro" id="IPR046373">
    <property type="entry name" value="Acyl-CoA_Oxase/DH_mid-dom_sf"/>
</dbReference>
<dbReference type="InterPro" id="IPR006091">
    <property type="entry name" value="Acyl-CoA_Oxase/DH_mid-dom"/>
</dbReference>
<dbReference type="InterPro" id="IPR037069">
    <property type="entry name" value="AcylCoA_DH/ox_N_sf"/>
</dbReference>
<comment type="catalytic activity">
    <reaction evidence="8">
        <text>(2S)-2-methylbutanoyl-CoA + oxidized [electron-transfer flavoprotein] + H(+) = (2E)-2-methylbut-2-enoyl-CoA + reduced [electron-transfer flavoprotein]</text>
        <dbReference type="Rhea" id="RHEA:48256"/>
        <dbReference type="Rhea" id="RHEA-COMP:10685"/>
        <dbReference type="Rhea" id="RHEA-COMP:10686"/>
        <dbReference type="ChEBI" id="CHEBI:15378"/>
        <dbReference type="ChEBI" id="CHEBI:57337"/>
        <dbReference type="ChEBI" id="CHEBI:57692"/>
        <dbReference type="ChEBI" id="CHEBI:58307"/>
        <dbReference type="ChEBI" id="CHEBI:88166"/>
    </reaction>
    <physiologicalReaction direction="left-to-right" evidence="8">
        <dbReference type="Rhea" id="RHEA:48257"/>
    </physiologicalReaction>
</comment>
<dbReference type="Gene3D" id="2.40.110.10">
    <property type="entry name" value="Butyryl-CoA Dehydrogenase, subunit A, domain 2"/>
    <property type="match status" value="1"/>
</dbReference>
<sequence length="501" mass="52089">MFRAASAAVRATTTATMAVAPAVTARVSSASKTSATTTTTAKATAAASATSAMGGNRLVAGGSLLGSGNYANGGNVPFAVHMRSSANGNASFGGMTGQKRFATGWATTALSPTSPFSATVGLDDEQLMFYETAAAFAAENIAPHASKWDAESIFPKDVVHELGNLGFGAMYTSEEHGGSGASRLDAALVFEALSMGCPATSAYLSIHNMCTWMVDSFGSDELRAEFVPRMATMEALGSYCLTEPGSGSDAAALRTTAVVSSTDEDVYVLNGEKAFISGAGETDVYLIMARTGSESGAKGVSCFLVDAESDGLSFGGKLDKMGWNASPTRPVIMQDVKVHKSRMLGAPGEGFKIAMKGLDGGRINIGACSIGAAAASVGIAREYVLERTAFGKPLARFQNTEFVFADMAAKLRTSRLAIRDAAKLLHERSPLATSSAALAKLTATEQCFDVINSALQTLGGAGYVADYQIERYLRDARVHSILEGSSEIMRLVTARAIFADQ</sequence>
<dbReference type="AlphaFoldDB" id="A0A0L0DIF2"/>
<evidence type="ECO:0000313" key="16">
    <source>
        <dbReference type="Proteomes" id="UP000054408"/>
    </source>
</evidence>
<feature type="domain" description="Acyl-CoA dehydrogenase/oxidase N-terminal" evidence="14">
    <location>
        <begin position="124"/>
        <end position="234"/>
    </location>
</feature>
<protein>
    <recommendedName>
        <fullName evidence="10">Isobutyryl-CoA dehydrogenase, mitochondrial</fullName>
    </recommendedName>
</protein>
<evidence type="ECO:0000256" key="10">
    <source>
        <dbReference type="ARBA" id="ARBA00071686"/>
    </source>
</evidence>
<dbReference type="Gene3D" id="1.20.140.10">
    <property type="entry name" value="Butyryl-CoA Dehydrogenase, subunit A, domain 3"/>
    <property type="match status" value="1"/>
</dbReference>
<dbReference type="Pfam" id="PF00441">
    <property type="entry name" value="Acyl-CoA_dh_1"/>
    <property type="match status" value="1"/>
</dbReference>
<keyword evidence="6 11" id="KW-0274">FAD</keyword>
<reference evidence="15 16" key="1">
    <citation type="submission" date="2010-05" db="EMBL/GenBank/DDBJ databases">
        <title>The Genome Sequence of Thecamonas trahens ATCC 50062.</title>
        <authorList>
            <consortium name="The Broad Institute Genome Sequencing Platform"/>
            <person name="Russ C."/>
            <person name="Cuomo C."/>
            <person name="Shea T."/>
            <person name="Young S.K."/>
            <person name="Zeng Q."/>
            <person name="Koehrsen M."/>
            <person name="Haas B."/>
            <person name="Borodovsky M."/>
            <person name="Guigo R."/>
            <person name="Alvarado L."/>
            <person name="Berlin A."/>
            <person name="Bochicchio J."/>
            <person name="Borenstein D."/>
            <person name="Chapman S."/>
            <person name="Chen Z."/>
            <person name="Freedman E."/>
            <person name="Gellesch M."/>
            <person name="Goldberg J."/>
            <person name="Griggs A."/>
            <person name="Gujja S."/>
            <person name="Heilman E."/>
            <person name="Heiman D."/>
            <person name="Hepburn T."/>
            <person name="Howarth C."/>
            <person name="Jen D."/>
            <person name="Larson L."/>
            <person name="Mehta T."/>
            <person name="Park D."/>
            <person name="Pearson M."/>
            <person name="Roberts A."/>
            <person name="Saif S."/>
            <person name="Shenoy N."/>
            <person name="Sisk P."/>
            <person name="Stolte C."/>
            <person name="Sykes S."/>
            <person name="Thomson T."/>
            <person name="Walk T."/>
            <person name="White J."/>
            <person name="Yandava C."/>
            <person name="Burger G."/>
            <person name="Gray M.W."/>
            <person name="Holland P.W.H."/>
            <person name="King N."/>
            <person name="Lang F.B.F."/>
            <person name="Roger A.J."/>
            <person name="Ruiz-Trillo I."/>
            <person name="Lander E."/>
            <person name="Nusbaum C."/>
        </authorList>
    </citation>
    <scope>NUCLEOTIDE SEQUENCE [LARGE SCALE GENOMIC DNA]</scope>
    <source>
        <strain evidence="15 16">ATCC 50062</strain>
    </source>
</reference>
<evidence type="ECO:0000259" key="14">
    <source>
        <dbReference type="Pfam" id="PF02771"/>
    </source>
</evidence>
<dbReference type="FunFam" id="2.40.110.10:FF:000001">
    <property type="entry name" value="Acyl-CoA dehydrogenase, mitochondrial"/>
    <property type="match status" value="1"/>
</dbReference>
<dbReference type="OrthoDB" id="10254877at2759"/>
<evidence type="ECO:0000256" key="5">
    <source>
        <dbReference type="ARBA" id="ARBA00022630"/>
    </source>
</evidence>
<dbReference type="InterPro" id="IPR006089">
    <property type="entry name" value="Acyl-CoA_DH_CS"/>
</dbReference>
<dbReference type="Gene3D" id="1.10.540.10">
    <property type="entry name" value="Acyl-CoA dehydrogenase/oxidase, N-terminal domain"/>
    <property type="match status" value="1"/>
</dbReference>
<accession>A0A0L0DIF2</accession>
<dbReference type="InterPro" id="IPR036250">
    <property type="entry name" value="AcylCo_DH-like_C"/>
</dbReference>
<feature type="domain" description="Acyl-CoA oxidase/dehydrogenase middle" evidence="13">
    <location>
        <begin position="239"/>
        <end position="336"/>
    </location>
</feature>
<dbReference type="FunFam" id="1.20.140.10:FF:000001">
    <property type="entry name" value="Acyl-CoA dehydrogenase"/>
    <property type="match status" value="1"/>
</dbReference>
<keyword evidence="16" id="KW-1185">Reference proteome</keyword>
<evidence type="ECO:0000256" key="3">
    <source>
        <dbReference type="ARBA" id="ARBA00009347"/>
    </source>
</evidence>
<dbReference type="SUPFAM" id="SSF47203">
    <property type="entry name" value="Acyl-CoA dehydrogenase C-terminal domain-like"/>
    <property type="match status" value="1"/>
</dbReference>
<dbReference type="PANTHER" id="PTHR43831:SF1">
    <property type="entry name" value="ISOBUTYRYL-COA DEHYDROGENASE, MITOCHONDRIAL"/>
    <property type="match status" value="1"/>
</dbReference>
<dbReference type="InterPro" id="IPR009075">
    <property type="entry name" value="AcylCo_DH/oxidase_C"/>
</dbReference>
<keyword evidence="7 11" id="KW-0560">Oxidoreductase</keyword>
<evidence type="ECO:0000256" key="1">
    <source>
        <dbReference type="ARBA" id="ARBA00001974"/>
    </source>
</evidence>
<dbReference type="STRING" id="461836.A0A0L0DIF2"/>
<feature type="domain" description="Acyl-CoA dehydrogenase/oxidase C-terminal" evidence="12">
    <location>
        <begin position="348"/>
        <end position="497"/>
    </location>
</feature>
<dbReference type="GO" id="GO:0050660">
    <property type="term" value="F:flavin adenine dinucleotide binding"/>
    <property type="evidence" value="ECO:0007669"/>
    <property type="project" value="InterPro"/>
</dbReference>
<evidence type="ECO:0000256" key="9">
    <source>
        <dbReference type="ARBA" id="ARBA00050268"/>
    </source>
</evidence>
<evidence type="ECO:0000256" key="11">
    <source>
        <dbReference type="RuleBase" id="RU362125"/>
    </source>
</evidence>
<dbReference type="OMA" id="NMATWML"/>
<name>A0A0L0DIF2_THETB</name>
<dbReference type="InterPro" id="IPR052547">
    <property type="entry name" value="Mito_Isobutyryl-CoADH"/>
</dbReference>
<dbReference type="PROSITE" id="PS00072">
    <property type="entry name" value="ACYL_COA_DH_1"/>
    <property type="match status" value="1"/>
</dbReference>
<dbReference type="Pfam" id="PF02771">
    <property type="entry name" value="Acyl-CoA_dh_N"/>
    <property type="match status" value="1"/>
</dbReference>
<dbReference type="InterPro" id="IPR009100">
    <property type="entry name" value="AcylCoA_DH/oxidase_NM_dom_sf"/>
</dbReference>
<keyword evidence="4" id="KW-0101">Branched-chain amino acid catabolism</keyword>
<keyword evidence="5 11" id="KW-0285">Flavoprotein</keyword>
<proteinExistence type="inferred from homology"/>
<comment type="pathway">
    <text evidence="2">Amino-acid degradation; L-valine degradation.</text>
</comment>
<dbReference type="Pfam" id="PF02770">
    <property type="entry name" value="Acyl-CoA_dh_M"/>
    <property type="match status" value="1"/>
</dbReference>
<dbReference type="RefSeq" id="XP_013756546.1">
    <property type="nucleotide sequence ID" value="XM_013901092.1"/>
</dbReference>
<evidence type="ECO:0000256" key="7">
    <source>
        <dbReference type="ARBA" id="ARBA00023002"/>
    </source>
</evidence>
<comment type="similarity">
    <text evidence="3 11">Belongs to the acyl-CoA dehydrogenase family.</text>
</comment>
<evidence type="ECO:0000259" key="12">
    <source>
        <dbReference type="Pfam" id="PF00441"/>
    </source>
</evidence>
<evidence type="ECO:0000256" key="2">
    <source>
        <dbReference type="ARBA" id="ARBA00005109"/>
    </source>
</evidence>
<dbReference type="GO" id="GO:0009083">
    <property type="term" value="P:branched-chain amino acid catabolic process"/>
    <property type="evidence" value="ECO:0007669"/>
    <property type="project" value="UniProtKB-KW"/>
</dbReference>
<evidence type="ECO:0000313" key="15">
    <source>
        <dbReference type="EMBL" id="KNC51093.1"/>
    </source>
</evidence>
<evidence type="ECO:0000256" key="8">
    <source>
        <dbReference type="ARBA" id="ARBA00049552"/>
    </source>
</evidence>
<dbReference type="Proteomes" id="UP000054408">
    <property type="component" value="Unassembled WGS sequence"/>
</dbReference>
<dbReference type="SUPFAM" id="SSF56645">
    <property type="entry name" value="Acyl-CoA dehydrogenase NM domain-like"/>
    <property type="match status" value="1"/>
</dbReference>
<dbReference type="GO" id="GO:0003995">
    <property type="term" value="F:acyl-CoA dehydrogenase activity"/>
    <property type="evidence" value="ECO:0007669"/>
    <property type="project" value="InterPro"/>
</dbReference>
<evidence type="ECO:0000259" key="13">
    <source>
        <dbReference type="Pfam" id="PF02770"/>
    </source>
</evidence>
<dbReference type="InterPro" id="IPR013786">
    <property type="entry name" value="AcylCoA_DH/ox_N"/>
</dbReference>
<evidence type="ECO:0000256" key="4">
    <source>
        <dbReference type="ARBA" id="ARBA00022456"/>
    </source>
</evidence>
<comment type="catalytic activity">
    <reaction evidence="9">
        <text>propanoyl-CoA + oxidized [electron-transfer flavoprotein] + H(+) = acryloyl-CoA + reduced [electron-transfer flavoprotein]</text>
        <dbReference type="Rhea" id="RHEA:31287"/>
        <dbReference type="Rhea" id="RHEA-COMP:10685"/>
        <dbReference type="Rhea" id="RHEA-COMP:10686"/>
        <dbReference type="ChEBI" id="CHEBI:15378"/>
        <dbReference type="ChEBI" id="CHEBI:57367"/>
        <dbReference type="ChEBI" id="CHEBI:57392"/>
        <dbReference type="ChEBI" id="CHEBI:57692"/>
        <dbReference type="ChEBI" id="CHEBI:58307"/>
    </reaction>
    <physiologicalReaction direction="left-to-right" evidence="9">
        <dbReference type="Rhea" id="RHEA:31288"/>
    </physiologicalReaction>
</comment>
<dbReference type="PANTHER" id="PTHR43831">
    <property type="entry name" value="ISOBUTYRYL-COA DEHYDROGENASE"/>
    <property type="match status" value="1"/>
</dbReference>
<gene>
    <name evidence="15" type="ORF">AMSG_07083</name>
</gene>
<comment type="cofactor">
    <cofactor evidence="1 11">
        <name>FAD</name>
        <dbReference type="ChEBI" id="CHEBI:57692"/>
    </cofactor>
</comment>
<dbReference type="eggNOG" id="KOG0140">
    <property type="taxonomic scope" value="Eukaryota"/>
</dbReference>
<organism evidence="15 16">
    <name type="scientific">Thecamonas trahens ATCC 50062</name>
    <dbReference type="NCBI Taxonomy" id="461836"/>
    <lineage>
        <taxon>Eukaryota</taxon>
        <taxon>Apusozoa</taxon>
        <taxon>Apusomonadida</taxon>
        <taxon>Apusomonadidae</taxon>
        <taxon>Thecamonas</taxon>
    </lineage>
</organism>